<dbReference type="PANTHER" id="PTHR48449:SF1">
    <property type="entry name" value="DUF1985 DOMAIN-CONTAINING PROTEIN"/>
    <property type="match status" value="1"/>
</dbReference>
<feature type="compositionally biased region" description="Basic and acidic residues" evidence="1">
    <location>
        <begin position="56"/>
        <end position="70"/>
    </location>
</feature>
<gene>
    <name evidence="3" type="primary">LOC104210121</name>
</gene>
<dbReference type="Proteomes" id="UP000189701">
    <property type="component" value="Unplaced"/>
</dbReference>
<evidence type="ECO:0000256" key="1">
    <source>
        <dbReference type="SAM" id="MobiDB-lite"/>
    </source>
</evidence>
<dbReference type="STRING" id="4096.A0A1U7UWU4"/>
<sequence>MADSTPLNRVPRGIPTKILNFDGPSFSLQITQAESDFAGLSASAVDERRTKLHNGKLKEVEVDKSSKETKNPVGSKRKKPMKDSQIQKGINSFVKHQPKLAPHISAYTNTDIVSQLKDKLIPVQYQQFGNTCFGSFLQMKRCDVQHQLFRCFMALQLDGAPNNVFAVHVNSTELHFTLREFAACDWPQMCM</sequence>
<protein>
    <submittedName>
        <fullName evidence="3">Uncharacterized protein LOC104210121 isoform X1</fullName>
    </submittedName>
</protein>
<proteinExistence type="predicted"/>
<reference evidence="3" key="2">
    <citation type="submission" date="2025-08" db="UniProtKB">
        <authorList>
            <consortium name="RefSeq"/>
        </authorList>
    </citation>
    <scope>IDENTIFICATION</scope>
    <source>
        <tissue evidence="3">Leaf</tissue>
    </source>
</reference>
<name>A0A1U7UWU4_NICSY</name>
<dbReference type="RefSeq" id="XP_009757231.1">
    <property type="nucleotide sequence ID" value="XM_009758929.1"/>
</dbReference>
<evidence type="ECO:0000313" key="2">
    <source>
        <dbReference type="Proteomes" id="UP000189701"/>
    </source>
</evidence>
<feature type="region of interest" description="Disordered" evidence="1">
    <location>
        <begin position="48"/>
        <end position="85"/>
    </location>
</feature>
<reference evidence="2" key="1">
    <citation type="journal article" date="2013" name="Genome Biol.">
        <title>Reference genomes and transcriptomes of Nicotiana sylvestris and Nicotiana tomentosiformis.</title>
        <authorList>
            <person name="Sierro N."/>
            <person name="Battey J.N."/>
            <person name="Ouadi S."/>
            <person name="Bovet L."/>
            <person name="Goepfert S."/>
            <person name="Bakaher N."/>
            <person name="Peitsch M.C."/>
            <person name="Ivanov N.V."/>
        </authorList>
    </citation>
    <scope>NUCLEOTIDE SEQUENCE [LARGE SCALE GENOMIC DNA]</scope>
</reference>
<organism evidence="2 3">
    <name type="scientific">Nicotiana sylvestris</name>
    <name type="common">Wood tobacco</name>
    <name type="synonym">South American tobacco</name>
    <dbReference type="NCBI Taxonomy" id="4096"/>
    <lineage>
        <taxon>Eukaryota</taxon>
        <taxon>Viridiplantae</taxon>
        <taxon>Streptophyta</taxon>
        <taxon>Embryophyta</taxon>
        <taxon>Tracheophyta</taxon>
        <taxon>Spermatophyta</taxon>
        <taxon>Magnoliopsida</taxon>
        <taxon>eudicotyledons</taxon>
        <taxon>Gunneridae</taxon>
        <taxon>Pentapetalae</taxon>
        <taxon>asterids</taxon>
        <taxon>lamiids</taxon>
        <taxon>Solanales</taxon>
        <taxon>Solanaceae</taxon>
        <taxon>Nicotianoideae</taxon>
        <taxon>Nicotianeae</taxon>
        <taxon>Nicotiana</taxon>
    </lineage>
</organism>
<dbReference type="PANTHER" id="PTHR48449">
    <property type="entry name" value="DUF1985 DOMAIN-CONTAINING PROTEIN"/>
    <property type="match status" value="1"/>
</dbReference>
<evidence type="ECO:0000313" key="3">
    <source>
        <dbReference type="RefSeq" id="XP_009757231.1"/>
    </source>
</evidence>
<dbReference type="AlphaFoldDB" id="A0A1U7UWU4"/>
<accession>A0A1U7UWU4</accession>
<keyword evidence="2" id="KW-1185">Reference proteome</keyword>